<dbReference type="Proteomes" id="UP000747110">
    <property type="component" value="Unassembled WGS sequence"/>
</dbReference>
<evidence type="ECO:0000313" key="3">
    <source>
        <dbReference type="EMBL" id="GIL79642.1"/>
    </source>
</evidence>
<organism evidence="4 5">
    <name type="scientific">Volvox reticuliferus</name>
    <dbReference type="NCBI Taxonomy" id="1737510"/>
    <lineage>
        <taxon>Eukaryota</taxon>
        <taxon>Viridiplantae</taxon>
        <taxon>Chlorophyta</taxon>
        <taxon>core chlorophytes</taxon>
        <taxon>Chlorophyceae</taxon>
        <taxon>CS clade</taxon>
        <taxon>Chlamydomonadales</taxon>
        <taxon>Volvocaceae</taxon>
        <taxon>Volvox</taxon>
    </lineage>
</organism>
<dbReference type="OrthoDB" id="2335338at2759"/>
<dbReference type="PANTHER" id="PTHR34957">
    <property type="entry name" value="NUCLEAR TRANSPORT FACTOR 2 (NTF2) FAMILY PROTEIN"/>
    <property type="match status" value="1"/>
</dbReference>
<dbReference type="Pfam" id="PF13474">
    <property type="entry name" value="SnoaL_3"/>
    <property type="match status" value="1"/>
</dbReference>
<dbReference type="SUPFAM" id="SSF54427">
    <property type="entry name" value="NTF2-like"/>
    <property type="match status" value="1"/>
</dbReference>
<evidence type="ECO:0000259" key="2">
    <source>
        <dbReference type="Pfam" id="PF13474"/>
    </source>
</evidence>
<dbReference type="Proteomes" id="UP000722791">
    <property type="component" value="Unassembled WGS sequence"/>
</dbReference>
<keyword evidence="6" id="KW-1185">Reference proteome</keyword>
<evidence type="ECO:0000313" key="6">
    <source>
        <dbReference type="Proteomes" id="UP000747110"/>
    </source>
</evidence>
<dbReference type="Gene3D" id="3.10.450.50">
    <property type="match status" value="1"/>
</dbReference>
<evidence type="ECO:0000313" key="4">
    <source>
        <dbReference type="EMBL" id="GIM08261.1"/>
    </source>
</evidence>
<dbReference type="Pfam" id="PF02151">
    <property type="entry name" value="UVR"/>
    <property type="match status" value="1"/>
</dbReference>
<sequence>MQIRSTSRPAVTRTQRLAGPCRARLTSCCRRHMPDGRWLGRAALDSDVSIAHLEAELQGALAQEDYKLAARLRDEIQQKQQVSKLAVEDANRRFYDAFMSGRVEEMERVVGEGEHVQVVHPGASCIAGRAQVMDSWRAILRNVRPGAFKVKLEDVRVFAQEDMGFVTCVEIIDADDSEGRIVATNVFEKQGGVWRIIQHHGSPTIARFR</sequence>
<feature type="domain" description="SnoaL-like" evidence="2">
    <location>
        <begin position="87"/>
        <end position="205"/>
    </location>
</feature>
<protein>
    <recommendedName>
        <fullName evidence="7">UVR domain-containing protein</fullName>
    </recommendedName>
</protein>
<dbReference type="AlphaFoldDB" id="A0A8J4LRT0"/>
<evidence type="ECO:0008006" key="7">
    <source>
        <dbReference type="Google" id="ProtNLM"/>
    </source>
</evidence>
<gene>
    <name evidence="3" type="ORF">Vretifemale_8949</name>
    <name evidence="4" type="ORF">Vretimale_12340</name>
</gene>
<name>A0A8J4LRT0_9CHLO</name>
<proteinExistence type="predicted"/>
<feature type="domain" description="UVR" evidence="1">
    <location>
        <begin position="49"/>
        <end position="80"/>
    </location>
</feature>
<dbReference type="EMBL" id="BNCP01000016">
    <property type="protein sequence ID" value="GIL79642.1"/>
    <property type="molecule type" value="Genomic_DNA"/>
</dbReference>
<reference evidence="4" key="1">
    <citation type="journal article" date="2021" name="Proc. Natl. Acad. Sci. U.S.A.">
        <title>Three genomes in the algal genus Volvox reveal the fate of a haploid sex-determining region after a transition to homothallism.</title>
        <authorList>
            <person name="Yamamoto K."/>
            <person name="Hamaji T."/>
            <person name="Kawai-Toyooka H."/>
            <person name="Matsuzaki R."/>
            <person name="Takahashi F."/>
            <person name="Nishimura Y."/>
            <person name="Kawachi M."/>
            <person name="Noguchi H."/>
            <person name="Minakuchi Y."/>
            <person name="Umen J.G."/>
            <person name="Toyoda A."/>
            <person name="Nozaki H."/>
        </authorList>
    </citation>
    <scope>NUCLEOTIDE SEQUENCE</scope>
    <source>
        <strain evidence="4">NIES-3785</strain>
        <strain evidence="3">NIES-3786</strain>
    </source>
</reference>
<accession>A0A8J4LRT0</accession>
<dbReference type="EMBL" id="BNCQ01000027">
    <property type="protein sequence ID" value="GIM08261.1"/>
    <property type="molecule type" value="Genomic_DNA"/>
</dbReference>
<evidence type="ECO:0000313" key="5">
    <source>
        <dbReference type="Proteomes" id="UP000722791"/>
    </source>
</evidence>
<evidence type="ECO:0000259" key="1">
    <source>
        <dbReference type="Pfam" id="PF02151"/>
    </source>
</evidence>
<dbReference type="InterPro" id="IPR032710">
    <property type="entry name" value="NTF2-like_dom_sf"/>
</dbReference>
<dbReference type="InterPro" id="IPR037401">
    <property type="entry name" value="SnoaL-like"/>
</dbReference>
<dbReference type="PANTHER" id="PTHR34957:SF1">
    <property type="entry name" value="NUCLEAR TRANSPORT FACTOR 2 (NTF2) FAMILY PROTEIN"/>
    <property type="match status" value="1"/>
</dbReference>
<comment type="caution">
    <text evidence="4">The sequence shown here is derived from an EMBL/GenBank/DDBJ whole genome shotgun (WGS) entry which is preliminary data.</text>
</comment>
<dbReference type="InterPro" id="IPR001943">
    <property type="entry name" value="UVR_dom"/>
</dbReference>